<dbReference type="Proteomes" id="UP000256220">
    <property type="component" value="Unassembled WGS sequence"/>
</dbReference>
<dbReference type="EMBL" id="JFBM01000004">
    <property type="protein sequence ID" value="KFU81949.1"/>
    <property type="molecule type" value="Genomic_DNA"/>
</dbReference>
<gene>
    <name evidence="2" type="ORF">BB31_06300</name>
</gene>
<feature type="transmembrane region" description="Helical" evidence="1">
    <location>
        <begin position="62"/>
        <end position="80"/>
    </location>
</feature>
<reference evidence="2 3" key="1">
    <citation type="journal article" date="2014" name="Genome Announc.">
        <title>Draft Genome Sequence of Amycolatopsis lurida NRRL 2430, Producer of the Glycopeptide Family Antibiotic Ristocetin.</title>
        <authorList>
            <person name="Kwun M.J."/>
            <person name="Hong H.J."/>
        </authorList>
    </citation>
    <scope>NUCLEOTIDE SEQUENCE [LARGE SCALE GENOMIC DNA]</scope>
    <source>
        <strain evidence="2 3">NRRL 2430</strain>
    </source>
</reference>
<protein>
    <submittedName>
        <fullName evidence="2">Uncharacterized protein</fullName>
    </submittedName>
</protein>
<evidence type="ECO:0000313" key="2">
    <source>
        <dbReference type="EMBL" id="KFU81949.1"/>
    </source>
</evidence>
<keyword evidence="1" id="KW-1133">Transmembrane helix</keyword>
<evidence type="ECO:0000313" key="3">
    <source>
        <dbReference type="Proteomes" id="UP000256220"/>
    </source>
</evidence>
<dbReference type="AlphaFoldDB" id="A0A2P2FZ10"/>
<evidence type="ECO:0000256" key="1">
    <source>
        <dbReference type="SAM" id="Phobius"/>
    </source>
</evidence>
<comment type="caution">
    <text evidence="2">The sequence shown here is derived from an EMBL/GenBank/DDBJ whole genome shotgun (WGS) entry which is preliminary data.</text>
</comment>
<sequence length="86" mass="9224">MVAFIAAIALTAVAVLLDGTAQTVLQYLATLGFVLAWAATSSGICSRSSNWLRGACLKSLKWWFFIFVPVAVLNLVFTVVNKTSAQ</sequence>
<keyword evidence="1" id="KW-0472">Membrane</keyword>
<keyword evidence="3" id="KW-1185">Reference proteome</keyword>
<name>A0A2P2FZ10_AMYLU</name>
<feature type="transmembrane region" description="Helical" evidence="1">
    <location>
        <begin position="24"/>
        <end position="41"/>
    </location>
</feature>
<organism evidence="2 3">
    <name type="scientific">Amycolatopsis lurida NRRL 2430</name>
    <dbReference type="NCBI Taxonomy" id="1460371"/>
    <lineage>
        <taxon>Bacteria</taxon>
        <taxon>Bacillati</taxon>
        <taxon>Actinomycetota</taxon>
        <taxon>Actinomycetes</taxon>
        <taxon>Pseudonocardiales</taxon>
        <taxon>Pseudonocardiaceae</taxon>
        <taxon>Amycolatopsis</taxon>
    </lineage>
</organism>
<keyword evidence="1" id="KW-0812">Transmembrane</keyword>
<accession>A0A2P2FZ10</accession>
<proteinExistence type="predicted"/>